<sequence>MKKRSATFSKSFNRISTLVIIKGKEIEFIQLLIDKSDGKLRMYGSAEELLENINIYEDFPENFLFFDTLSSKFDQNREKCRNFWKFQSCATTTTHLFKTTINYALYNFCFELITQNDNLSSEFKGNLKGKERELIQLLFDKSNNKLRMYGSAEELLENINIYGSSPGPFMHNSEVEEPYQTRPIIYKSLKSEEYIGKSDDFTRKYRRMCGICETIIDENLEPFLPRGRQPITGRVFEDGDQQFSMKSEVSGLKKKHR</sequence>
<dbReference type="GO" id="GO:0045087">
    <property type="term" value="P:innate immune response"/>
    <property type="evidence" value="ECO:0007669"/>
    <property type="project" value="TreeGrafter"/>
</dbReference>
<evidence type="ECO:0000313" key="1">
    <source>
        <dbReference type="EMBL" id="PIC43808.1"/>
    </source>
</evidence>
<reference evidence="2" key="1">
    <citation type="submission" date="2017-10" db="EMBL/GenBank/DDBJ databases">
        <title>Rapid genome shrinkage in a self-fertile nematode reveals novel sperm competition proteins.</title>
        <authorList>
            <person name="Yin D."/>
            <person name="Schwarz E.M."/>
            <person name="Thomas C.G."/>
            <person name="Felde R.L."/>
            <person name="Korf I.F."/>
            <person name="Cutter A.D."/>
            <person name="Schartner C.M."/>
            <person name="Ralston E.J."/>
            <person name="Meyer B.J."/>
            <person name="Haag E.S."/>
        </authorList>
    </citation>
    <scope>NUCLEOTIDE SEQUENCE [LARGE SCALE GENOMIC DNA]</scope>
    <source>
        <strain evidence="2">JU1422</strain>
    </source>
</reference>
<protein>
    <submittedName>
        <fullName evidence="1">Uncharacterized protein</fullName>
    </submittedName>
</protein>
<dbReference type="PANTHER" id="PTHR21447">
    <property type="entry name" value="RING-TYPE DOMAIN-CONTAINING PROTEIN-RELATED"/>
    <property type="match status" value="1"/>
</dbReference>
<dbReference type="GO" id="GO:0045121">
    <property type="term" value="C:membrane raft"/>
    <property type="evidence" value="ECO:0007669"/>
    <property type="project" value="TreeGrafter"/>
</dbReference>
<organism evidence="1 2">
    <name type="scientific">Caenorhabditis nigoni</name>
    <dbReference type="NCBI Taxonomy" id="1611254"/>
    <lineage>
        <taxon>Eukaryota</taxon>
        <taxon>Metazoa</taxon>
        <taxon>Ecdysozoa</taxon>
        <taxon>Nematoda</taxon>
        <taxon>Chromadorea</taxon>
        <taxon>Rhabditida</taxon>
        <taxon>Rhabditina</taxon>
        <taxon>Rhabditomorpha</taxon>
        <taxon>Rhabditoidea</taxon>
        <taxon>Rhabditidae</taxon>
        <taxon>Peloderinae</taxon>
        <taxon>Caenorhabditis</taxon>
    </lineage>
</organism>
<name>A0A2G5UWC8_9PELO</name>
<dbReference type="AlphaFoldDB" id="A0A2G5UWC8"/>
<gene>
    <name evidence="1" type="primary">Cnig_chr_II.g4407</name>
    <name evidence="1" type="ORF">B9Z55_004407</name>
</gene>
<accession>A0A2G5UWC8</accession>
<keyword evidence="2" id="KW-1185">Reference proteome</keyword>
<dbReference type="PANTHER" id="PTHR21447:SF13">
    <property type="entry name" value="RING-TYPE DOMAIN-CONTAINING PROTEIN"/>
    <property type="match status" value="1"/>
</dbReference>
<dbReference type="Proteomes" id="UP000230233">
    <property type="component" value="Chromosome II"/>
</dbReference>
<evidence type="ECO:0000313" key="2">
    <source>
        <dbReference type="Proteomes" id="UP000230233"/>
    </source>
</evidence>
<comment type="caution">
    <text evidence="1">The sequence shown here is derived from an EMBL/GenBank/DDBJ whole genome shotgun (WGS) entry which is preliminary data.</text>
</comment>
<proteinExistence type="predicted"/>
<dbReference type="EMBL" id="PDUG01000002">
    <property type="protein sequence ID" value="PIC43808.1"/>
    <property type="molecule type" value="Genomic_DNA"/>
</dbReference>